<dbReference type="InterPro" id="IPR013865">
    <property type="entry name" value="FAM32A"/>
</dbReference>
<keyword evidence="3" id="KW-1185">Reference proteome</keyword>
<dbReference type="EMBL" id="MU001701">
    <property type="protein sequence ID" value="KAF2452959.1"/>
    <property type="molecule type" value="Genomic_DNA"/>
</dbReference>
<evidence type="ECO:0008006" key="4">
    <source>
        <dbReference type="Google" id="ProtNLM"/>
    </source>
</evidence>
<dbReference type="AlphaFoldDB" id="A0A6A6NMT3"/>
<proteinExistence type="predicted"/>
<evidence type="ECO:0000313" key="2">
    <source>
        <dbReference type="EMBL" id="KAF2452959.1"/>
    </source>
</evidence>
<feature type="region of interest" description="Disordered" evidence="1">
    <location>
        <begin position="1"/>
        <end position="107"/>
    </location>
</feature>
<feature type="compositionally biased region" description="Basic and acidic residues" evidence="1">
    <location>
        <begin position="32"/>
        <end position="51"/>
    </location>
</feature>
<organism evidence="2 3">
    <name type="scientific">Lineolata rhizophorae</name>
    <dbReference type="NCBI Taxonomy" id="578093"/>
    <lineage>
        <taxon>Eukaryota</taxon>
        <taxon>Fungi</taxon>
        <taxon>Dikarya</taxon>
        <taxon>Ascomycota</taxon>
        <taxon>Pezizomycotina</taxon>
        <taxon>Dothideomycetes</taxon>
        <taxon>Dothideomycetes incertae sedis</taxon>
        <taxon>Lineolatales</taxon>
        <taxon>Lineolataceae</taxon>
        <taxon>Lineolata</taxon>
    </lineage>
</organism>
<gene>
    <name evidence="2" type="ORF">BDY21DRAFT_367370</name>
</gene>
<dbReference type="PANTHER" id="PTHR13282:SF6">
    <property type="entry name" value="PROTEIN FAM32A"/>
    <property type="match status" value="1"/>
</dbReference>
<dbReference type="GO" id="GO:0005730">
    <property type="term" value="C:nucleolus"/>
    <property type="evidence" value="ECO:0007669"/>
    <property type="project" value="TreeGrafter"/>
</dbReference>
<dbReference type="PANTHER" id="PTHR13282">
    <property type="entry name" value="PROTEIN FAM32A"/>
    <property type="match status" value="1"/>
</dbReference>
<dbReference type="OrthoDB" id="205403at2759"/>
<accession>A0A6A6NMT3</accession>
<sequence length="148" mass="16687">MPSSDYGGVVGGALKLKGSAGVDKKRKKKKPKPTDDDPARAASDSEQKLAKDLQSALADEDALDSTEKKDKRRGSEDVDDDLRKEVGEHVARHGKTEAERRHDERRRKRLEERLKREGVKTHKERVQELNQYLSNLSEHHDMPKIGPG</sequence>
<protein>
    <recommendedName>
        <fullName evidence="4">DUF1754-domain-containing protein</fullName>
    </recommendedName>
</protein>
<feature type="compositionally biased region" description="Basic and acidic residues" evidence="1">
    <location>
        <begin position="65"/>
        <end position="102"/>
    </location>
</feature>
<name>A0A6A6NMT3_9PEZI</name>
<evidence type="ECO:0000256" key="1">
    <source>
        <dbReference type="SAM" id="MobiDB-lite"/>
    </source>
</evidence>
<reference evidence="2" key="1">
    <citation type="journal article" date="2020" name="Stud. Mycol.">
        <title>101 Dothideomycetes genomes: a test case for predicting lifestyles and emergence of pathogens.</title>
        <authorList>
            <person name="Haridas S."/>
            <person name="Albert R."/>
            <person name="Binder M."/>
            <person name="Bloem J."/>
            <person name="Labutti K."/>
            <person name="Salamov A."/>
            <person name="Andreopoulos B."/>
            <person name="Baker S."/>
            <person name="Barry K."/>
            <person name="Bills G."/>
            <person name="Bluhm B."/>
            <person name="Cannon C."/>
            <person name="Castanera R."/>
            <person name="Culley D."/>
            <person name="Daum C."/>
            <person name="Ezra D."/>
            <person name="Gonzalez J."/>
            <person name="Henrissat B."/>
            <person name="Kuo A."/>
            <person name="Liang C."/>
            <person name="Lipzen A."/>
            <person name="Lutzoni F."/>
            <person name="Magnuson J."/>
            <person name="Mondo S."/>
            <person name="Nolan M."/>
            <person name="Ohm R."/>
            <person name="Pangilinan J."/>
            <person name="Park H.-J."/>
            <person name="Ramirez L."/>
            <person name="Alfaro M."/>
            <person name="Sun H."/>
            <person name="Tritt A."/>
            <person name="Yoshinaga Y."/>
            <person name="Zwiers L.-H."/>
            <person name="Turgeon B."/>
            <person name="Goodwin S."/>
            <person name="Spatafora J."/>
            <person name="Crous P."/>
            <person name="Grigoriev I."/>
        </authorList>
    </citation>
    <scope>NUCLEOTIDE SEQUENCE</scope>
    <source>
        <strain evidence="2">ATCC 16933</strain>
    </source>
</reference>
<dbReference type="Proteomes" id="UP000799766">
    <property type="component" value="Unassembled WGS sequence"/>
</dbReference>
<dbReference type="Pfam" id="PF08555">
    <property type="entry name" value="FAM32A"/>
    <property type="match status" value="1"/>
</dbReference>
<evidence type="ECO:0000313" key="3">
    <source>
        <dbReference type="Proteomes" id="UP000799766"/>
    </source>
</evidence>